<feature type="coiled-coil region" evidence="1">
    <location>
        <begin position="111"/>
        <end position="139"/>
    </location>
</feature>
<dbReference type="Pfam" id="PF04101">
    <property type="entry name" value="Glyco_tran_28_C"/>
    <property type="match status" value="1"/>
</dbReference>
<evidence type="ECO:0000259" key="2">
    <source>
        <dbReference type="Pfam" id="PF04101"/>
    </source>
</evidence>
<evidence type="ECO:0000313" key="4">
    <source>
        <dbReference type="Proteomes" id="UP001215143"/>
    </source>
</evidence>
<dbReference type="EMBL" id="CP117834">
    <property type="protein sequence ID" value="WDF05878.1"/>
    <property type="molecule type" value="Genomic_DNA"/>
</dbReference>
<evidence type="ECO:0000313" key="3">
    <source>
        <dbReference type="EMBL" id="WDF05878.1"/>
    </source>
</evidence>
<evidence type="ECO:0000256" key="1">
    <source>
        <dbReference type="SAM" id="Coils"/>
    </source>
</evidence>
<feature type="domain" description="Glycosyl transferase family 28 C-terminal" evidence="2">
    <location>
        <begin position="2"/>
        <end position="150"/>
    </location>
</feature>
<gene>
    <name evidence="3" type="ORF">PQ477_05390</name>
</gene>
<keyword evidence="1" id="KW-0175">Coiled coil</keyword>
<organism evidence="3 4">
    <name type="scientific">Shouchella hunanensis</name>
    <dbReference type="NCBI Taxonomy" id="766894"/>
    <lineage>
        <taxon>Bacteria</taxon>
        <taxon>Bacillati</taxon>
        <taxon>Bacillota</taxon>
        <taxon>Bacilli</taxon>
        <taxon>Bacillales</taxon>
        <taxon>Bacillaceae</taxon>
        <taxon>Shouchella</taxon>
    </lineage>
</organism>
<dbReference type="SUPFAM" id="SSF53756">
    <property type="entry name" value="UDP-Glycosyltransferase/glycogen phosphorylase"/>
    <property type="match status" value="1"/>
</dbReference>
<reference evidence="3 4" key="1">
    <citation type="submission" date="2023-02" db="EMBL/GenBank/DDBJ databases">
        <authorList>
            <person name="Liu G."/>
        </authorList>
    </citation>
    <scope>NUCLEOTIDE SEQUENCE [LARGE SCALE GENOMIC DNA]</scope>
    <source>
        <strain evidence="3 4">DSM 23008</strain>
    </source>
</reference>
<dbReference type="InterPro" id="IPR007235">
    <property type="entry name" value="Glyco_trans_28_C"/>
</dbReference>
<accession>A0ABY7WDY1</accession>
<proteinExistence type="predicted"/>
<keyword evidence="4" id="KW-1185">Reference proteome</keyword>
<name>A0ABY7WDY1_9BACI</name>
<sequence length="153" mass="17551">MGTQKFKMNRVINQLDLLYESGYLSGDEVYIQRGHSMKSKYFPSDELIDKSKFDEIIEKSDIVICHGGTSSIITALNNGKKVLSIPRKANLGEHVDDHQHEIVTAFSEAGYIEVLTNINKLEETLNNVLDKEYKRYEQNNRLAKFILDNIIKN</sequence>
<protein>
    <submittedName>
        <fullName evidence="3">Glycosyltransferase</fullName>
    </submittedName>
</protein>
<dbReference type="Gene3D" id="3.40.50.2000">
    <property type="entry name" value="Glycogen Phosphorylase B"/>
    <property type="match status" value="1"/>
</dbReference>
<dbReference type="Proteomes" id="UP001215143">
    <property type="component" value="Chromosome"/>
</dbReference>